<feature type="region of interest" description="Disordered" evidence="6">
    <location>
        <begin position="1"/>
        <end position="22"/>
    </location>
</feature>
<evidence type="ECO:0000256" key="1">
    <source>
        <dbReference type="ARBA" id="ARBA00005417"/>
    </source>
</evidence>
<evidence type="ECO:0000256" key="3">
    <source>
        <dbReference type="ARBA" id="ARBA00022475"/>
    </source>
</evidence>
<feature type="domain" description="ABC transporter" evidence="7">
    <location>
        <begin position="29"/>
        <end position="256"/>
    </location>
</feature>
<dbReference type="InterPro" id="IPR017871">
    <property type="entry name" value="ABC_transporter-like_CS"/>
</dbReference>
<dbReference type="Pfam" id="PF00005">
    <property type="entry name" value="ABC_tran"/>
    <property type="match status" value="1"/>
</dbReference>
<protein>
    <submittedName>
        <fullName evidence="8">NitT/TauT family transport system ATP-binding protein</fullName>
    </submittedName>
</protein>
<accession>A0A4R3MCC6</accession>
<dbReference type="Gene3D" id="3.40.50.300">
    <property type="entry name" value="P-loop containing nucleotide triphosphate hydrolases"/>
    <property type="match status" value="1"/>
</dbReference>
<organism evidence="8 9">
    <name type="scientific">Paralcaligenes ureilyticus</name>
    <dbReference type="NCBI Taxonomy" id="627131"/>
    <lineage>
        <taxon>Bacteria</taxon>
        <taxon>Pseudomonadati</taxon>
        <taxon>Pseudomonadota</taxon>
        <taxon>Betaproteobacteria</taxon>
        <taxon>Burkholderiales</taxon>
        <taxon>Alcaligenaceae</taxon>
        <taxon>Paralcaligenes</taxon>
    </lineage>
</organism>
<dbReference type="InterPro" id="IPR003439">
    <property type="entry name" value="ABC_transporter-like_ATP-bd"/>
</dbReference>
<keyword evidence="9" id="KW-1185">Reference proteome</keyword>
<dbReference type="InterPro" id="IPR027417">
    <property type="entry name" value="P-loop_NTPase"/>
</dbReference>
<evidence type="ECO:0000256" key="6">
    <source>
        <dbReference type="SAM" id="MobiDB-lite"/>
    </source>
</evidence>
<comment type="caution">
    <text evidence="8">The sequence shown here is derived from an EMBL/GenBank/DDBJ whole genome shotgun (WGS) entry which is preliminary data.</text>
</comment>
<evidence type="ECO:0000256" key="2">
    <source>
        <dbReference type="ARBA" id="ARBA00022448"/>
    </source>
</evidence>
<evidence type="ECO:0000256" key="5">
    <source>
        <dbReference type="ARBA" id="ARBA00022840"/>
    </source>
</evidence>
<dbReference type="GO" id="GO:0016887">
    <property type="term" value="F:ATP hydrolysis activity"/>
    <property type="evidence" value="ECO:0007669"/>
    <property type="project" value="InterPro"/>
</dbReference>
<dbReference type="Proteomes" id="UP000295525">
    <property type="component" value="Unassembled WGS sequence"/>
</dbReference>
<dbReference type="SMART" id="SM00382">
    <property type="entry name" value="AAA"/>
    <property type="match status" value="1"/>
</dbReference>
<name>A0A4R3MCC6_9BURK</name>
<keyword evidence="3" id="KW-0472">Membrane</keyword>
<dbReference type="PANTHER" id="PTHR42788:SF13">
    <property type="entry name" value="ALIPHATIC SULFONATES IMPORT ATP-BINDING PROTEIN SSUB"/>
    <property type="match status" value="1"/>
</dbReference>
<evidence type="ECO:0000259" key="7">
    <source>
        <dbReference type="PROSITE" id="PS50893"/>
    </source>
</evidence>
<keyword evidence="3" id="KW-1003">Cell membrane</keyword>
<dbReference type="SUPFAM" id="SSF52540">
    <property type="entry name" value="P-loop containing nucleoside triphosphate hydrolases"/>
    <property type="match status" value="1"/>
</dbReference>
<evidence type="ECO:0000313" key="9">
    <source>
        <dbReference type="Proteomes" id="UP000295525"/>
    </source>
</evidence>
<proteinExistence type="inferred from homology"/>
<evidence type="ECO:0000313" key="8">
    <source>
        <dbReference type="EMBL" id="TCT09647.1"/>
    </source>
</evidence>
<dbReference type="PROSITE" id="PS00211">
    <property type="entry name" value="ABC_TRANSPORTER_1"/>
    <property type="match status" value="1"/>
</dbReference>
<gene>
    <name evidence="8" type="ORF">EDC26_103266</name>
</gene>
<dbReference type="RefSeq" id="WP_243700801.1">
    <property type="nucleotide sequence ID" value="NZ_SMAJ01000003.1"/>
</dbReference>
<keyword evidence="2" id="KW-0813">Transport</keyword>
<dbReference type="InterPro" id="IPR050166">
    <property type="entry name" value="ABC_transporter_ATP-bind"/>
</dbReference>
<dbReference type="PANTHER" id="PTHR42788">
    <property type="entry name" value="TAURINE IMPORT ATP-BINDING PROTEIN-RELATED"/>
    <property type="match status" value="1"/>
</dbReference>
<keyword evidence="5 8" id="KW-0067">ATP-binding</keyword>
<keyword evidence="4" id="KW-0547">Nucleotide-binding</keyword>
<reference evidence="8 9" key="1">
    <citation type="submission" date="2019-03" db="EMBL/GenBank/DDBJ databases">
        <title>Genomic Encyclopedia of Type Strains, Phase IV (KMG-IV): sequencing the most valuable type-strain genomes for metagenomic binning, comparative biology and taxonomic classification.</title>
        <authorList>
            <person name="Goeker M."/>
        </authorList>
    </citation>
    <scope>NUCLEOTIDE SEQUENCE [LARGE SCALE GENOMIC DNA]</scope>
    <source>
        <strain evidence="8 9">DSM 24591</strain>
    </source>
</reference>
<dbReference type="InterPro" id="IPR003593">
    <property type="entry name" value="AAA+_ATPase"/>
</dbReference>
<dbReference type="PROSITE" id="PS50893">
    <property type="entry name" value="ABC_TRANSPORTER_2"/>
    <property type="match status" value="1"/>
</dbReference>
<dbReference type="GO" id="GO:0005524">
    <property type="term" value="F:ATP binding"/>
    <property type="evidence" value="ECO:0007669"/>
    <property type="project" value="UniProtKB-KW"/>
</dbReference>
<comment type="similarity">
    <text evidence="1">Belongs to the ABC transporter superfamily.</text>
</comment>
<sequence>MQAETGGGQMQAETGGGQMQAETVPSTAVRIVGAEARYGKHLALAKVDLDVYEGDFLCLLGPSGCGKTSLLNAIAGFVQLTSGYVEVKGEEIAGPARDRGMVFQEYALFPWLTVEKNIQYGPRLKGICGAQLKEISSRYCRLVGLEGSANKYPNQLSGGMRQRAAIARALANQPDILLMDEPFGALDAMTRQTLQEELLKIWEIERKTLIFVTHSITEAVFMADRIAIMSPHPGRVNHVISNTIKRPRSRTSEEHFAMCRMIEMMFQKGAIGQLSTSPEVKS</sequence>
<feature type="compositionally biased region" description="Gly residues" evidence="6">
    <location>
        <begin position="1"/>
        <end position="18"/>
    </location>
</feature>
<evidence type="ECO:0000256" key="4">
    <source>
        <dbReference type="ARBA" id="ARBA00022741"/>
    </source>
</evidence>
<dbReference type="CDD" id="cd03293">
    <property type="entry name" value="ABC_NrtD_SsuB_transporters"/>
    <property type="match status" value="1"/>
</dbReference>
<dbReference type="AlphaFoldDB" id="A0A4R3MCC6"/>
<dbReference type="EMBL" id="SMAJ01000003">
    <property type="protein sequence ID" value="TCT09647.1"/>
    <property type="molecule type" value="Genomic_DNA"/>
</dbReference>